<dbReference type="InterPro" id="IPR003661">
    <property type="entry name" value="HisK_dim/P_dom"/>
</dbReference>
<dbReference type="InterPro" id="IPR036890">
    <property type="entry name" value="HATPase_C_sf"/>
</dbReference>
<protein>
    <recommendedName>
        <fullName evidence="3">histidine kinase</fullName>
        <ecNumber evidence="3">2.7.13.3</ecNumber>
    </recommendedName>
</protein>
<dbReference type="PANTHER" id="PTHR45436:SF14">
    <property type="entry name" value="SENSOR PROTEIN QSEC"/>
    <property type="match status" value="1"/>
</dbReference>
<evidence type="ECO:0000256" key="9">
    <source>
        <dbReference type="ARBA" id="ARBA00022840"/>
    </source>
</evidence>
<feature type="transmembrane region" description="Helical" evidence="13">
    <location>
        <begin position="142"/>
        <end position="165"/>
    </location>
</feature>
<evidence type="ECO:0000256" key="13">
    <source>
        <dbReference type="SAM" id="Phobius"/>
    </source>
</evidence>
<evidence type="ECO:0000256" key="2">
    <source>
        <dbReference type="ARBA" id="ARBA00004141"/>
    </source>
</evidence>
<keyword evidence="8" id="KW-0418">Kinase</keyword>
<evidence type="ECO:0000256" key="5">
    <source>
        <dbReference type="ARBA" id="ARBA00022679"/>
    </source>
</evidence>
<dbReference type="Pfam" id="PF02518">
    <property type="entry name" value="HATPase_c"/>
    <property type="match status" value="1"/>
</dbReference>
<evidence type="ECO:0000256" key="12">
    <source>
        <dbReference type="ARBA" id="ARBA00023136"/>
    </source>
</evidence>
<dbReference type="GO" id="GO:0000155">
    <property type="term" value="F:phosphorelay sensor kinase activity"/>
    <property type="evidence" value="ECO:0007669"/>
    <property type="project" value="InterPro"/>
</dbReference>
<dbReference type="SMART" id="SM00388">
    <property type="entry name" value="HisKA"/>
    <property type="match status" value="1"/>
</dbReference>
<evidence type="ECO:0000256" key="6">
    <source>
        <dbReference type="ARBA" id="ARBA00022692"/>
    </source>
</evidence>
<dbReference type="SUPFAM" id="SSF55874">
    <property type="entry name" value="ATPase domain of HSP90 chaperone/DNA topoisomerase II/histidine kinase"/>
    <property type="match status" value="1"/>
</dbReference>
<keyword evidence="6 13" id="KW-0812">Transmembrane</keyword>
<evidence type="ECO:0000259" key="14">
    <source>
        <dbReference type="PROSITE" id="PS50109"/>
    </source>
</evidence>
<keyword evidence="12 13" id="KW-0472">Membrane</keyword>
<dbReference type="GO" id="GO:0005524">
    <property type="term" value="F:ATP binding"/>
    <property type="evidence" value="ECO:0007669"/>
    <property type="project" value="UniProtKB-KW"/>
</dbReference>
<dbReference type="InterPro" id="IPR036097">
    <property type="entry name" value="HisK_dim/P_sf"/>
</dbReference>
<evidence type="ECO:0000256" key="4">
    <source>
        <dbReference type="ARBA" id="ARBA00022553"/>
    </source>
</evidence>
<sequence>MLGSLRARLLAGLLGGLLLAALLVAALLYRITLREANEVFDQHLRDTALSLRDQMFAGPFAPQPELSAQDRAADLAVQVFSLDGVRVYLSQPHSVLPGLTTLGYSDVETREGRWRVYGVRTPLHVIQVAQPTAVREERAARLALRVLAVFALLVPLLAALIWGIVGRGLRPLRALAAQVEARPAEALEPLPQTGLPSEAQPLVQALNGQLRRLAGLLESERAFLADAAHELRTPLTALRLQVQALQGAPEAERAAAGTAILAGIDRASRLIEQLLALARQEQLPAPEPRTIALHELPPAAIADLLPLADAKQIELGYGVAQPCTLLGDAEALSLALRNLIDNAIRYTPVGGRVELGVQCVDGQPELWVSDSGPGIPEAERERVLRRFYRLPGSPAEGSGLGLALVSRIAQRHGAQLCLDQGALGGLRVRLRFR</sequence>
<accession>A0A3N0VKP9</accession>
<dbReference type="InterPro" id="IPR004358">
    <property type="entry name" value="Sig_transdc_His_kin-like_C"/>
</dbReference>
<dbReference type="PROSITE" id="PS50109">
    <property type="entry name" value="HIS_KIN"/>
    <property type="match status" value="1"/>
</dbReference>
<keyword evidence="11" id="KW-0902">Two-component regulatory system</keyword>
<evidence type="ECO:0000256" key="7">
    <source>
        <dbReference type="ARBA" id="ARBA00022741"/>
    </source>
</evidence>
<feature type="domain" description="Histidine kinase" evidence="14">
    <location>
        <begin position="226"/>
        <end position="433"/>
    </location>
</feature>
<keyword evidence="9" id="KW-0067">ATP-binding</keyword>
<comment type="catalytic activity">
    <reaction evidence="1">
        <text>ATP + protein L-histidine = ADP + protein N-phospho-L-histidine.</text>
        <dbReference type="EC" id="2.7.13.3"/>
    </reaction>
</comment>
<dbReference type="InterPro" id="IPR003594">
    <property type="entry name" value="HATPase_dom"/>
</dbReference>
<evidence type="ECO:0000313" key="16">
    <source>
        <dbReference type="Proteomes" id="UP000282106"/>
    </source>
</evidence>
<dbReference type="SUPFAM" id="SSF47384">
    <property type="entry name" value="Homodimeric domain of signal transducing histidine kinase"/>
    <property type="match status" value="1"/>
</dbReference>
<organism evidence="15 16">
    <name type="scientific">Stagnimonas aquatica</name>
    <dbReference type="NCBI Taxonomy" id="2689987"/>
    <lineage>
        <taxon>Bacteria</taxon>
        <taxon>Pseudomonadati</taxon>
        <taxon>Pseudomonadota</taxon>
        <taxon>Gammaproteobacteria</taxon>
        <taxon>Nevskiales</taxon>
        <taxon>Nevskiaceae</taxon>
        <taxon>Stagnimonas</taxon>
    </lineage>
</organism>
<proteinExistence type="predicted"/>
<dbReference type="EMBL" id="RJVO01000001">
    <property type="protein sequence ID" value="ROH93343.1"/>
    <property type="molecule type" value="Genomic_DNA"/>
</dbReference>
<dbReference type="Gene3D" id="1.10.287.130">
    <property type="match status" value="1"/>
</dbReference>
<dbReference type="GO" id="GO:0005886">
    <property type="term" value="C:plasma membrane"/>
    <property type="evidence" value="ECO:0007669"/>
    <property type="project" value="TreeGrafter"/>
</dbReference>
<keyword evidence="16" id="KW-1185">Reference proteome</keyword>
<evidence type="ECO:0000256" key="11">
    <source>
        <dbReference type="ARBA" id="ARBA00023012"/>
    </source>
</evidence>
<evidence type="ECO:0000256" key="8">
    <source>
        <dbReference type="ARBA" id="ARBA00022777"/>
    </source>
</evidence>
<evidence type="ECO:0000313" key="15">
    <source>
        <dbReference type="EMBL" id="ROH93343.1"/>
    </source>
</evidence>
<evidence type="ECO:0000256" key="3">
    <source>
        <dbReference type="ARBA" id="ARBA00012438"/>
    </source>
</evidence>
<dbReference type="PRINTS" id="PR00344">
    <property type="entry name" value="BCTRLSENSOR"/>
</dbReference>
<keyword evidence="10 13" id="KW-1133">Transmembrane helix</keyword>
<reference evidence="15 16" key="1">
    <citation type="submission" date="2018-10" db="EMBL/GenBank/DDBJ databases">
        <authorList>
            <person name="Chen W.-M."/>
        </authorList>
    </citation>
    <scope>NUCLEOTIDE SEQUENCE [LARGE SCALE GENOMIC DNA]</scope>
    <source>
        <strain evidence="15 16">THS-13</strain>
    </source>
</reference>
<dbReference type="CDD" id="cd00082">
    <property type="entry name" value="HisKA"/>
    <property type="match status" value="1"/>
</dbReference>
<name>A0A3N0VKP9_9GAMM</name>
<dbReference type="EC" id="2.7.13.3" evidence="3"/>
<gene>
    <name evidence="15" type="ORF">ED208_02135</name>
</gene>
<comment type="subcellular location">
    <subcellularLocation>
        <location evidence="2">Membrane</location>
        <topology evidence="2">Multi-pass membrane protein</topology>
    </subcellularLocation>
</comment>
<keyword evidence="4" id="KW-0597">Phosphoprotein</keyword>
<comment type="caution">
    <text evidence="15">The sequence shown here is derived from an EMBL/GenBank/DDBJ whole genome shotgun (WGS) entry which is preliminary data.</text>
</comment>
<evidence type="ECO:0000256" key="10">
    <source>
        <dbReference type="ARBA" id="ARBA00022989"/>
    </source>
</evidence>
<dbReference type="InterPro" id="IPR005467">
    <property type="entry name" value="His_kinase_dom"/>
</dbReference>
<dbReference type="AlphaFoldDB" id="A0A3N0VKP9"/>
<keyword evidence="5" id="KW-0808">Transferase</keyword>
<dbReference type="Gene3D" id="3.30.565.10">
    <property type="entry name" value="Histidine kinase-like ATPase, C-terminal domain"/>
    <property type="match status" value="1"/>
</dbReference>
<keyword evidence="7" id="KW-0547">Nucleotide-binding</keyword>
<dbReference type="PANTHER" id="PTHR45436">
    <property type="entry name" value="SENSOR HISTIDINE KINASE YKOH"/>
    <property type="match status" value="1"/>
</dbReference>
<dbReference type="Proteomes" id="UP000282106">
    <property type="component" value="Unassembled WGS sequence"/>
</dbReference>
<dbReference type="SMART" id="SM00387">
    <property type="entry name" value="HATPase_c"/>
    <property type="match status" value="1"/>
</dbReference>
<dbReference type="InterPro" id="IPR050428">
    <property type="entry name" value="TCS_sensor_his_kinase"/>
</dbReference>
<dbReference type="FunCoup" id="A0A3N0VKP9">
    <property type="interactions" value="189"/>
</dbReference>
<dbReference type="InParanoid" id="A0A3N0VKP9"/>
<dbReference type="Pfam" id="PF00512">
    <property type="entry name" value="HisKA"/>
    <property type="match status" value="1"/>
</dbReference>
<evidence type="ECO:0000256" key="1">
    <source>
        <dbReference type="ARBA" id="ARBA00000085"/>
    </source>
</evidence>